<dbReference type="AlphaFoldDB" id="A0A1I6CW72"/>
<accession>A0A1I6CW72</accession>
<feature type="region of interest" description="Disordered" evidence="1">
    <location>
        <begin position="567"/>
        <end position="600"/>
    </location>
</feature>
<sequence length="655" mass="66251">MRQSSVLTRRTLSAPFERFLPVVQDMLHWKIVVAGTSGAIAAVIIVGWGVIAAAWLAILAVAAAVIAVFILAVGACGTWRCLRGYRRERLIFRAFASQLAASQATLFVASGSVAVCAVLSLAAGVTGLLAGQSALAFPITVGAATLVLFSLTRTRSLMRSSDGGLLAYEPIRTRAPDARGAVARFEAQWSYNIRLRDLRRAVLARREAAADAVDYLTALDSGGSIRPVAPNSAFQPARSISRRACALGPALAAFLPYALAGWLVAALLPSGSVFSLPWPSSVFSFDRGDDDSLQAEGATDSFGSNDGSGQTSAGPGGGGAGGTENQGGATASGSGISTEGGSGETTTSGKAPGSSTSSASSTGLTSSEEGSGTPSSSEGNGGLSSTGTLGEHVTNGASTSQAQLGQGRGDGAEPGREGDTSRSKPGGVEAPAPRGNQSGSGTDNVTGEAGDAKLDLPRGSPGGGGETAGADGAAETGVPPSQNLARDPVSGSDARASQGARGKPELADTIGEAGHDASSAKGADEASMQQGASRSGGATWHESGDAAIPGEAAVTDHLIERGEPIEFRATLSSSDEETSEFRERVSGDEANAKGTDVELGTPRQIFAAPGEAPESIDLRVQNETAISPPTAARPPKQNMPAWIRSLYTDEQDKLP</sequence>
<feature type="compositionally biased region" description="Basic and acidic residues" evidence="1">
    <location>
        <begin position="410"/>
        <end position="422"/>
    </location>
</feature>
<evidence type="ECO:0000313" key="3">
    <source>
        <dbReference type="EMBL" id="SFQ97371.1"/>
    </source>
</evidence>
<dbReference type="STRING" id="871652.SAMN04515673_101468"/>
<feature type="compositionally biased region" description="Polar residues" evidence="1">
    <location>
        <begin position="435"/>
        <end position="445"/>
    </location>
</feature>
<feature type="region of interest" description="Disordered" evidence="1">
    <location>
        <begin position="289"/>
        <end position="551"/>
    </location>
</feature>
<evidence type="ECO:0000313" key="4">
    <source>
        <dbReference type="Proteomes" id="UP000199302"/>
    </source>
</evidence>
<proteinExistence type="predicted"/>
<feature type="transmembrane region" description="Helical" evidence="2">
    <location>
        <begin position="129"/>
        <end position="151"/>
    </location>
</feature>
<organism evidence="3 4">
    <name type="scientific">Poseidonocella sedimentorum</name>
    <dbReference type="NCBI Taxonomy" id="871652"/>
    <lineage>
        <taxon>Bacteria</taxon>
        <taxon>Pseudomonadati</taxon>
        <taxon>Pseudomonadota</taxon>
        <taxon>Alphaproteobacteria</taxon>
        <taxon>Rhodobacterales</taxon>
        <taxon>Roseobacteraceae</taxon>
        <taxon>Poseidonocella</taxon>
    </lineage>
</organism>
<feature type="compositionally biased region" description="Low complexity" evidence="1">
    <location>
        <begin position="468"/>
        <end position="477"/>
    </location>
</feature>
<keyword evidence="2" id="KW-1133">Transmembrane helix</keyword>
<name>A0A1I6CW72_9RHOB</name>
<feature type="transmembrane region" description="Helical" evidence="2">
    <location>
        <begin position="244"/>
        <end position="268"/>
    </location>
</feature>
<keyword evidence="2" id="KW-0472">Membrane</keyword>
<evidence type="ECO:0000256" key="2">
    <source>
        <dbReference type="SAM" id="Phobius"/>
    </source>
</evidence>
<feature type="transmembrane region" description="Helical" evidence="2">
    <location>
        <begin position="54"/>
        <end position="79"/>
    </location>
</feature>
<dbReference type="EMBL" id="FOYI01000001">
    <property type="protein sequence ID" value="SFQ97371.1"/>
    <property type="molecule type" value="Genomic_DNA"/>
</dbReference>
<gene>
    <name evidence="3" type="ORF">SAMN04515673_101468</name>
</gene>
<dbReference type="Proteomes" id="UP000199302">
    <property type="component" value="Unassembled WGS sequence"/>
</dbReference>
<feature type="transmembrane region" description="Helical" evidence="2">
    <location>
        <begin position="27"/>
        <end position="48"/>
    </location>
</feature>
<keyword evidence="2" id="KW-0812">Transmembrane</keyword>
<evidence type="ECO:0000256" key="1">
    <source>
        <dbReference type="SAM" id="MobiDB-lite"/>
    </source>
</evidence>
<feature type="compositionally biased region" description="Basic and acidic residues" evidence="1">
    <location>
        <begin position="579"/>
        <end position="591"/>
    </location>
</feature>
<feature type="transmembrane region" description="Helical" evidence="2">
    <location>
        <begin position="100"/>
        <end position="123"/>
    </location>
</feature>
<protein>
    <submittedName>
        <fullName evidence="3">Uncharacterized protein</fullName>
    </submittedName>
</protein>
<feature type="compositionally biased region" description="Gly residues" evidence="1">
    <location>
        <begin position="314"/>
        <end position="325"/>
    </location>
</feature>
<feature type="compositionally biased region" description="Polar residues" evidence="1">
    <location>
        <begin position="395"/>
        <end position="404"/>
    </location>
</feature>
<feature type="compositionally biased region" description="Low complexity" evidence="1">
    <location>
        <begin position="344"/>
        <end position="378"/>
    </location>
</feature>
<reference evidence="3 4" key="1">
    <citation type="submission" date="2016-10" db="EMBL/GenBank/DDBJ databases">
        <authorList>
            <person name="de Groot N.N."/>
        </authorList>
    </citation>
    <scope>NUCLEOTIDE SEQUENCE [LARGE SCALE GENOMIC DNA]</scope>
    <source>
        <strain evidence="4">KMM 9023,NRIC 0796,JCM 17311,KCTC 23692</strain>
    </source>
</reference>
<keyword evidence="4" id="KW-1185">Reference proteome</keyword>
<feature type="compositionally biased region" description="Low complexity" evidence="1">
    <location>
        <begin position="326"/>
        <end position="337"/>
    </location>
</feature>